<keyword evidence="2" id="KW-1185">Reference proteome</keyword>
<dbReference type="EMBL" id="JAUMIS010000001">
    <property type="protein sequence ID" value="MDO3721694.1"/>
    <property type="molecule type" value="Genomic_DNA"/>
</dbReference>
<name>A0ABT8W0D8_9GAMM</name>
<dbReference type="Pfam" id="PF09523">
    <property type="entry name" value="DUF2390"/>
    <property type="match status" value="1"/>
</dbReference>
<dbReference type="InterPro" id="IPR012659">
    <property type="entry name" value="CHP02444"/>
</dbReference>
<dbReference type="RefSeq" id="WP_302909524.1">
    <property type="nucleotide sequence ID" value="NZ_JAUMIS010000001.1"/>
</dbReference>
<organism evidence="1 2">
    <name type="scientific">Marinobacter suaedae</name>
    <dbReference type="NCBI Taxonomy" id="3057675"/>
    <lineage>
        <taxon>Bacteria</taxon>
        <taxon>Pseudomonadati</taxon>
        <taxon>Pseudomonadota</taxon>
        <taxon>Gammaproteobacteria</taxon>
        <taxon>Pseudomonadales</taxon>
        <taxon>Marinobacteraceae</taxon>
        <taxon>Marinobacter</taxon>
    </lineage>
</organism>
<comment type="caution">
    <text evidence="1">The sequence shown here is derived from an EMBL/GenBank/DDBJ whole genome shotgun (WGS) entry which is preliminary data.</text>
</comment>
<gene>
    <name evidence="1" type="ORF">QVZ43_08145</name>
</gene>
<protein>
    <submittedName>
        <fullName evidence="1">TIGR02444 family protein</fullName>
    </submittedName>
</protein>
<evidence type="ECO:0000313" key="1">
    <source>
        <dbReference type="EMBL" id="MDO3721694.1"/>
    </source>
</evidence>
<dbReference type="NCBIfam" id="TIGR02444">
    <property type="entry name" value="TIGR02444 family protein"/>
    <property type="match status" value="1"/>
</dbReference>
<dbReference type="Proteomes" id="UP001168640">
    <property type="component" value="Unassembled WGS sequence"/>
</dbReference>
<accession>A0ABT8W0D8</accession>
<evidence type="ECO:0000313" key="2">
    <source>
        <dbReference type="Proteomes" id="UP001168640"/>
    </source>
</evidence>
<proteinExistence type="predicted"/>
<sequence length="185" mass="20702">MPIRSENHDPAEEIPLTLPNQLEPDNPLWRFAIGFWKQPGVKESCLALQEQGWSVTRILCAGWLALNGHRYSGDEDDTLKAWRKRVTTALRSARQALPKHHEACQSFRPGVAGLELEAERIELALAWHSLMKNNSETCDMHGRDGLIQRNLEAAAPVTGLSRCITPYLNSLARTLANFSKGEPLP</sequence>
<reference evidence="1" key="1">
    <citation type="submission" date="2023-07" db="EMBL/GenBank/DDBJ databases">
        <title>Marinobacter sp. chi1 genome sequencing and assembly.</title>
        <authorList>
            <person name="Park S."/>
        </authorList>
    </citation>
    <scope>NUCLEOTIDE SEQUENCE</scope>
    <source>
        <strain evidence="1">Chi1</strain>
    </source>
</reference>